<accession>A0A397SAR1</accession>
<dbReference type="EMBL" id="QKYT01000724">
    <property type="protein sequence ID" value="RIA81949.1"/>
    <property type="molecule type" value="Genomic_DNA"/>
</dbReference>
<comment type="caution">
    <text evidence="1">The sequence shown here is derived from an EMBL/GenBank/DDBJ whole genome shotgun (WGS) entry which is preliminary data.</text>
</comment>
<organism evidence="1 2">
    <name type="scientific">Glomus cerebriforme</name>
    <dbReference type="NCBI Taxonomy" id="658196"/>
    <lineage>
        <taxon>Eukaryota</taxon>
        <taxon>Fungi</taxon>
        <taxon>Fungi incertae sedis</taxon>
        <taxon>Mucoromycota</taxon>
        <taxon>Glomeromycotina</taxon>
        <taxon>Glomeromycetes</taxon>
        <taxon>Glomerales</taxon>
        <taxon>Glomeraceae</taxon>
        <taxon>Glomus</taxon>
    </lineage>
</organism>
<protein>
    <recommendedName>
        <fullName evidence="3">HTH myb-type domain-containing protein</fullName>
    </recommendedName>
</protein>
<evidence type="ECO:0000313" key="2">
    <source>
        <dbReference type="Proteomes" id="UP000265703"/>
    </source>
</evidence>
<dbReference type="Proteomes" id="UP000265703">
    <property type="component" value="Unassembled WGS sequence"/>
</dbReference>
<evidence type="ECO:0000313" key="1">
    <source>
        <dbReference type="EMBL" id="RIA81949.1"/>
    </source>
</evidence>
<gene>
    <name evidence="1" type="ORF">C1645_881319</name>
</gene>
<sequence>MGKLLDSNTKEIIISSMKKLANHKDRYAQISRLVPPLTAKQISHQWNNELNPQLNHDNLTDIEEKYIDRWVITNRKENGAIHWKNCQIDMNNVFGKLHSTNKIKNKWSSKQKQKRNRSIREAARSITIVPFSVNNDDEDVRNSPLNGINNGDVTPPSTIIESDFFQPPTSQSSSSYLTKPFDNGTHNNDFTPPPNTILPRFFQHYLPQITPYMMSPFDCDTNSNTNNIKPLPILPSIQPNFFTPHIPQIPPMNPIF</sequence>
<keyword evidence="2" id="KW-1185">Reference proteome</keyword>
<evidence type="ECO:0008006" key="3">
    <source>
        <dbReference type="Google" id="ProtNLM"/>
    </source>
</evidence>
<proteinExistence type="predicted"/>
<dbReference type="OrthoDB" id="2143914at2759"/>
<name>A0A397SAR1_9GLOM</name>
<reference evidence="1 2" key="1">
    <citation type="submission" date="2018-06" db="EMBL/GenBank/DDBJ databases">
        <title>Comparative genomics reveals the genomic features of Rhizophagus irregularis, R. cerebriforme, R. diaphanum and Gigaspora rosea, and their symbiotic lifestyle signature.</title>
        <authorList>
            <person name="Morin E."/>
            <person name="San Clemente H."/>
            <person name="Chen E.C.H."/>
            <person name="De La Providencia I."/>
            <person name="Hainaut M."/>
            <person name="Kuo A."/>
            <person name="Kohler A."/>
            <person name="Murat C."/>
            <person name="Tang N."/>
            <person name="Roy S."/>
            <person name="Loubradou J."/>
            <person name="Henrissat B."/>
            <person name="Grigoriev I.V."/>
            <person name="Corradi N."/>
            <person name="Roux C."/>
            <person name="Martin F.M."/>
        </authorList>
    </citation>
    <scope>NUCLEOTIDE SEQUENCE [LARGE SCALE GENOMIC DNA]</scope>
    <source>
        <strain evidence="1 2">DAOM 227022</strain>
    </source>
</reference>
<dbReference type="AlphaFoldDB" id="A0A397SAR1"/>